<dbReference type="SUPFAM" id="SSF141986">
    <property type="entry name" value="LD-carboxypeptidase A C-terminal domain-like"/>
    <property type="match status" value="1"/>
</dbReference>
<dbReference type="RefSeq" id="WP_277730745.1">
    <property type="nucleotide sequence ID" value="NZ_CP120733.1"/>
</dbReference>
<evidence type="ECO:0000313" key="5">
    <source>
        <dbReference type="EMBL" id="WFD08828.1"/>
    </source>
</evidence>
<keyword evidence="2" id="KW-0378">Hydrolase</keyword>
<dbReference type="InterPro" id="IPR027478">
    <property type="entry name" value="LdcA_N"/>
</dbReference>
<dbReference type="InterPro" id="IPR027461">
    <property type="entry name" value="Carboxypeptidase_A_C_sf"/>
</dbReference>
<evidence type="ECO:0000313" key="6">
    <source>
        <dbReference type="Proteomes" id="UP001222800"/>
    </source>
</evidence>
<dbReference type="InterPro" id="IPR003507">
    <property type="entry name" value="S66_fam"/>
</dbReference>
<dbReference type="Pfam" id="PF17676">
    <property type="entry name" value="Peptidase_S66C"/>
    <property type="match status" value="1"/>
</dbReference>
<evidence type="ECO:0000256" key="1">
    <source>
        <dbReference type="ARBA" id="ARBA00010233"/>
    </source>
</evidence>
<dbReference type="Pfam" id="PF02016">
    <property type="entry name" value="Peptidase_S66"/>
    <property type="match status" value="1"/>
</dbReference>
<feature type="domain" description="LD-carboxypeptidase C-terminal" evidence="4">
    <location>
        <begin position="197"/>
        <end position="311"/>
    </location>
</feature>
<dbReference type="PANTHER" id="PTHR30237">
    <property type="entry name" value="MURAMOYLTETRAPEPTIDE CARBOXYPEPTIDASE"/>
    <property type="match status" value="1"/>
</dbReference>
<dbReference type="Proteomes" id="UP001222800">
    <property type="component" value="Chromosome"/>
</dbReference>
<dbReference type="InterPro" id="IPR029062">
    <property type="entry name" value="Class_I_gatase-like"/>
</dbReference>
<feature type="domain" description="LD-carboxypeptidase N-terminal" evidence="3">
    <location>
        <begin position="12"/>
        <end position="131"/>
    </location>
</feature>
<organism evidence="5 6">
    <name type="scientific">Tepidibacter hydrothermalis</name>
    <dbReference type="NCBI Taxonomy" id="3036126"/>
    <lineage>
        <taxon>Bacteria</taxon>
        <taxon>Bacillati</taxon>
        <taxon>Bacillota</taxon>
        <taxon>Clostridia</taxon>
        <taxon>Peptostreptococcales</taxon>
        <taxon>Peptostreptococcaceae</taxon>
        <taxon>Tepidibacter</taxon>
    </lineage>
</organism>
<gene>
    <name evidence="5" type="ORF">P4S50_10515</name>
</gene>
<protein>
    <submittedName>
        <fullName evidence="5">LD-carboxypeptidase</fullName>
    </submittedName>
</protein>
<dbReference type="CDD" id="cd07062">
    <property type="entry name" value="Peptidase_S66_mccF_like"/>
    <property type="match status" value="1"/>
</dbReference>
<dbReference type="Gene3D" id="3.50.30.60">
    <property type="entry name" value="LD-carboxypeptidase A C-terminal domain-like"/>
    <property type="match status" value="1"/>
</dbReference>
<dbReference type="InterPro" id="IPR040449">
    <property type="entry name" value="Peptidase_S66_N"/>
</dbReference>
<dbReference type="Gene3D" id="3.40.50.10740">
    <property type="entry name" value="Class I glutamine amidotransferase-like"/>
    <property type="match status" value="1"/>
</dbReference>
<proteinExistence type="inferred from homology"/>
<dbReference type="InterPro" id="IPR040921">
    <property type="entry name" value="Peptidase_S66C"/>
</dbReference>
<accession>A0ABY8E7E9</accession>
<evidence type="ECO:0000259" key="3">
    <source>
        <dbReference type="Pfam" id="PF02016"/>
    </source>
</evidence>
<dbReference type="SUPFAM" id="SSF52317">
    <property type="entry name" value="Class I glutamine amidotransferase-like"/>
    <property type="match status" value="1"/>
</dbReference>
<sequence>MITNKLKAGDEIRVIAPARSLGIIDESTRNIANKCLEKMGLKVTFSKNCEEIDEFSSSSIQSRVDDLHEAFLDDNVKGILTVIGGFNSNQLLDYIDYDIIKNNPKIICGYSDITILSNTIYKMTDLVTYSGPHYSTFGMEKGIEYTMDYFKKCLMSEEEFELIPSKNWSDDMWFLDQDNRKFYENKGYITINKGSAKGKIVGGNLCTLNLLQGTKYMPDLKDKIVFIEDTSSSFPEEFDRDLQSLIHQPDFDKVKGIVIGRFQLGSQMTTEKLMKIIKTKKELNNIPVIAGVDFGHTTPHITFPIGGEVEILANDDCNKIIITKH</sequence>
<dbReference type="PANTHER" id="PTHR30237:SF6">
    <property type="entry name" value="CARBOXYPEPTIDASE YOCD-RELATED"/>
    <property type="match status" value="1"/>
</dbReference>
<evidence type="ECO:0000259" key="4">
    <source>
        <dbReference type="Pfam" id="PF17676"/>
    </source>
</evidence>
<comment type="similarity">
    <text evidence="1">Belongs to the peptidase S66 family.</text>
</comment>
<reference evidence="5 6" key="1">
    <citation type="submission" date="2023-03" db="EMBL/GenBank/DDBJ databases">
        <title>Complete genome sequence of Tepidibacter sp. SWIR-1, isolated from a deep-sea hydrothermal vent.</title>
        <authorList>
            <person name="Li X."/>
        </authorList>
    </citation>
    <scope>NUCLEOTIDE SEQUENCE [LARGE SCALE GENOMIC DNA]</scope>
    <source>
        <strain evidence="5 6">SWIR-1</strain>
    </source>
</reference>
<name>A0ABY8E7E9_9FIRM</name>
<dbReference type="EMBL" id="CP120733">
    <property type="protein sequence ID" value="WFD08828.1"/>
    <property type="molecule type" value="Genomic_DNA"/>
</dbReference>
<dbReference type="PIRSF" id="PIRSF028757">
    <property type="entry name" value="LD-carboxypeptidase"/>
    <property type="match status" value="1"/>
</dbReference>
<keyword evidence="6" id="KW-1185">Reference proteome</keyword>
<evidence type="ECO:0000256" key="2">
    <source>
        <dbReference type="ARBA" id="ARBA00022801"/>
    </source>
</evidence>